<dbReference type="InterPro" id="IPR013783">
    <property type="entry name" value="Ig-like_fold"/>
</dbReference>
<dbReference type="SMART" id="SM00089">
    <property type="entry name" value="PKD"/>
    <property type="match status" value="2"/>
</dbReference>
<name>A0A4Z0MIX0_9BACT</name>
<protein>
    <submittedName>
        <fullName evidence="3">PKD domain-containing protein</fullName>
    </submittedName>
</protein>
<feature type="domain" description="PKD" evidence="2">
    <location>
        <begin position="421"/>
        <end position="499"/>
    </location>
</feature>
<dbReference type="InterPro" id="IPR000601">
    <property type="entry name" value="PKD_dom"/>
</dbReference>
<proteinExistence type="predicted"/>
<dbReference type="InterPro" id="IPR022409">
    <property type="entry name" value="PKD/Chitinase_dom"/>
</dbReference>
<reference evidence="3 4" key="1">
    <citation type="submission" date="2019-04" db="EMBL/GenBank/DDBJ databases">
        <authorList>
            <person name="Feng G."/>
            <person name="Zhang J."/>
            <person name="Zhu H."/>
        </authorList>
    </citation>
    <scope>NUCLEOTIDE SEQUENCE [LARGE SCALE GENOMIC DNA]</scope>
    <source>
        <strain evidence="3 4">JCM 19491</strain>
    </source>
</reference>
<dbReference type="InterPro" id="IPR035986">
    <property type="entry name" value="PKD_dom_sf"/>
</dbReference>
<dbReference type="SUPFAM" id="SSF49299">
    <property type="entry name" value="PKD domain"/>
    <property type="match status" value="2"/>
</dbReference>
<dbReference type="Gene3D" id="2.60.40.10">
    <property type="entry name" value="Immunoglobulins"/>
    <property type="match status" value="2"/>
</dbReference>
<organism evidence="3 4">
    <name type="scientific">Hymenobacter wooponensis</name>
    <dbReference type="NCBI Taxonomy" id="1525360"/>
    <lineage>
        <taxon>Bacteria</taxon>
        <taxon>Pseudomonadati</taxon>
        <taxon>Bacteroidota</taxon>
        <taxon>Cytophagia</taxon>
        <taxon>Cytophagales</taxon>
        <taxon>Hymenobacteraceae</taxon>
        <taxon>Hymenobacter</taxon>
    </lineage>
</organism>
<keyword evidence="1" id="KW-0732">Signal</keyword>
<dbReference type="AlphaFoldDB" id="A0A4Z0MIX0"/>
<keyword evidence="4" id="KW-1185">Reference proteome</keyword>
<sequence length="744" mass="79474">MTQLLRAPWGILSRWLPLFFLFVGLTSTSALAQCPPAASACTPGSAPATNAAFVMGIFNVTLAGINNTTLGNVEGYKDYSCTYTAALLVGTDVPISIKTNTNADENVRVWIDLNNDGTFNTTTELVFSSNASRTHAGTIRLPLTTVTGVRLRLRVAADYTNSPIPTPCSTPLYSQTEDYSVLPSVSTVAPVAEFVAAPIQTCSGTVQFTDQSQNAPTTWLWNFGDGATSTLQNPSHQYTTGGTYTVALTATNGNGSNTRTRTNYITFDSAVPVAAACTPQTQAYCCNYGITQFTLGPLTKTSANGQAGYEDFTCASKATLTVGNRYPISITTNPTSAQDTRVWLDLNNDGTFTASELIYQALNTINPSGTLLVPSSTALNQPLRLRVVSDYVGSPFTACGGVQYGQAEDYTITLQANSSAPATDFTSNFVAGSCQTTVQFTDQSQNVPTQWLWNFGDGTTSTLQNPSHQYTAAGSYAISLTATNAIGAQTKTVADYVLVVLPCFQYCTSTGQNQNFWITNVTLSASNNTLFSNTSGADANGYGNYVNQRVPLKLGQTFTLSVSSNSTSQRYTSVWIDWNRDGAFSTGELVASTIGNNPSSITFPVPNQATLVGFTRMRVMARLNANQTSACQLNQVNAETEDYTVAITAPVTAAATAKELTGLEVFPNPVSADQAHVRLLDATAAGRYTVHIENLVGMRVLDTTLRLQPAQDADLDVRSLPTGLYILRLQGPNGHTAVRRLVRN</sequence>
<dbReference type="PROSITE" id="PS50093">
    <property type="entry name" value="PKD"/>
    <property type="match status" value="2"/>
</dbReference>
<evidence type="ECO:0000256" key="1">
    <source>
        <dbReference type="SAM" id="SignalP"/>
    </source>
</evidence>
<evidence type="ECO:0000259" key="2">
    <source>
        <dbReference type="PROSITE" id="PS50093"/>
    </source>
</evidence>
<evidence type="ECO:0000313" key="4">
    <source>
        <dbReference type="Proteomes" id="UP000298284"/>
    </source>
</evidence>
<dbReference type="PANTHER" id="PTHR36842:SF1">
    <property type="entry name" value="PROTEIN TOLB"/>
    <property type="match status" value="1"/>
</dbReference>
<dbReference type="Pfam" id="PF18911">
    <property type="entry name" value="PKD_4"/>
    <property type="match status" value="2"/>
</dbReference>
<accession>A0A4Z0MIX0</accession>
<feature type="domain" description="PKD" evidence="2">
    <location>
        <begin position="189"/>
        <end position="266"/>
    </location>
</feature>
<dbReference type="Proteomes" id="UP000298284">
    <property type="component" value="Unassembled WGS sequence"/>
</dbReference>
<dbReference type="OrthoDB" id="1521709at2"/>
<dbReference type="PANTHER" id="PTHR36842">
    <property type="entry name" value="PROTEIN TOLB HOMOLOG"/>
    <property type="match status" value="1"/>
</dbReference>
<dbReference type="InterPro" id="IPR045474">
    <property type="entry name" value="GEVED"/>
</dbReference>
<dbReference type="FunFam" id="2.60.40.10:FF:000270">
    <property type="entry name" value="Cell surface protein"/>
    <property type="match status" value="2"/>
</dbReference>
<gene>
    <name evidence="3" type="ORF">EU557_15870</name>
</gene>
<comment type="caution">
    <text evidence="3">The sequence shown here is derived from an EMBL/GenBank/DDBJ whole genome shotgun (WGS) entry which is preliminary data.</text>
</comment>
<feature type="chain" id="PRO_5021284521" evidence="1">
    <location>
        <begin position="33"/>
        <end position="744"/>
    </location>
</feature>
<feature type="signal peptide" evidence="1">
    <location>
        <begin position="1"/>
        <end position="32"/>
    </location>
</feature>
<dbReference type="EMBL" id="SRKZ01000004">
    <property type="protein sequence ID" value="TGD79693.1"/>
    <property type="molecule type" value="Genomic_DNA"/>
</dbReference>
<evidence type="ECO:0000313" key="3">
    <source>
        <dbReference type="EMBL" id="TGD79693.1"/>
    </source>
</evidence>
<dbReference type="CDD" id="cd00146">
    <property type="entry name" value="PKD"/>
    <property type="match status" value="2"/>
</dbReference>
<dbReference type="Pfam" id="PF20009">
    <property type="entry name" value="GEVED"/>
    <property type="match status" value="3"/>
</dbReference>